<sequence>MTGINFSYRLTRVILMALVGFACQNKTDLTMREQEQESIFKVGEPASEEYFTGNVKAAN</sequence>
<keyword evidence="2" id="KW-1185">Reference proteome</keyword>
<proteinExistence type="predicted"/>
<evidence type="ECO:0000313" key="2">
    <source>
        <dbReference type="Proteomes" id="UP000292209"/>
    </source>
</evidence>
<dbReference type="AlphaFoldDB" id="A0A4Q7P9E5"/>
<dbReference type="RefSeq" id="WP_130275660.1">
    <property type="nucleotide sequence ID" value="NZ_SGXG01000001.1"/>
</dbReference>
<comment type="caution">
    <text evidence="1">The sequence shown here is derived from an EMBL/GenBank/DDBJ whole genome shotgun (WGS) entry which is preliminary data.</text>
</comment>
<accession>A0A4Q7P9E5</accession>
<organism evidence="1 2">
    <name type="scientific">Cecembia calidifontis</name>
    <dbReference type="NCBI Taxonomy" id="1187080"/>
    <lineage>
        <taxon>Bacteria</taxon>
        <taxon>Pseudomonadati</taxon>
        <taxon>Bacteroidota</taxon>
        <taxon>Cytophagia</taxon>
        <taxon>Cytophagales</taxon>
        <taxon>Cyclobacteriaceae</taxon>
        <taxon>Cecembia</taxon>
    </lineage>
</organism>
<name>A0A4Q7P9E5_9BACT</name>
<gene>
    <name evidence="1" type="ORF">BC751_2372</name>
</gene>
<dbReference type="EMBL" id="SGXG01000001">
    <property type="protein sequence ID" value="RZS96784.1"/>
    <property type="molecule type" value="Genomic_DNA"/>
</dbReference>
<reference evidence="1 2" key="1">
    <citation type="submission" date="2019-02" db="EMBL/GenBank/DDBJ databases">
        <title>Genomic Encyclopedia of Archaeal and Bacterial Type Strains, Phase II (KMG-II): from individual species to whole genera.</title>
        <authorList>
            <person name="Goeker M."/>
        </authorList>
    </citation>
    <scope>NUCLEOTIDE SEQUENCE [LARGE SCALE GENOMIC DNA]</scope>
    <source>
        <strain evidence="1 2">DSM 21411</strain>
    </source>
</reference>
<protein>
    <submittedName>
        <fullName evidence="1">Uncharacterized protein</fullName>
    </submittedName>
</protein>
<dbReference type="Proteomes" id="UP000292209">
    <property type="component" value="Unassembled WGS sequence"/>
</dbReference>
<evidence type="ECO:0000313" key="1">
    <source>
        <dbReference type="EMBL" id="RZS96784.1"/>
    </source>
</evidence>